<name>A0A815Y7F6_9BILA</name>
<evidence type="ECO:0000256" key="2">
    <source>
        <dbReference type="ARBA" id="ARBA00022741"/>
    </source>
</evidence>
<reference evidence="4" key="1">
    <citation type="submission" date="2021-02" db="EMBL/GenBank/DDBJ databases">
        <authorList>
            <person name="Nowell W R."/>
        </authorList>
    </citation>
    <scope>NUCLEOTIDE SEQUENCE</scope>
</reference>
<evidence type="ECO:0000313" key="5">
    <source>
        <dbReference type="Proteomes" id="UP000663889"/>
    </source>
</evidence>
<accession>A0A815Y7F6</accession>
<proteinExistence type="inferred from homology"/>
<protein>
    <submittedName>
        <fullName evidence="4">Uncharacterized protein</fullName>
    </submittedName>
</protein>
<gene>
    <name evidence="4" type="ORF">SEV965_LOCUS39376</name>
</gene>
<feature type="non-terminal residue" evidence="4">
    <location>
        <position position="1"/>
    </location>
</feature>
<evidence type="ECO:0000313" key="4">
    <source>
        <dbReference type="EMBL" id="CAF1566296.1"/>
    </source>
</evidence>
<dbReference type="Pfam" id="PF00012">
    <property type="entry name" value="HSP70"/>
    <property type="match status" value="1"/>
</dbReference>
<comment type="similarity">
    <text evidence="1">Belongs to the heat shock protein 70 family.</text>
</comment>
<dbReference type="EMBL" id="CAJNOU010013719">
    <property type="protein sequence ID" value="CAF1566296.1"/>
    <property type="molecule type" value="Genomic_DNA"/>
</dbReference>
<evidence type="ECO:0000256" key="3">
    <source>
        <dbReference type="ARBA" id="ARBA00022840"/>
    </source>
</evidence>
<organism evidence="4 5">
    <name type="scientific">Rotaria sordida</name>
    <dbReference type="NCBI Taxonomy" id="392033"/>
    <lineage>
        <taxon>Eukaryota</taxon>
        <taxon>Metazoa</taxon>
        <taxon>Spiralia</taxon>
        <taxon>Gnathifera</taxon>
        <taxon>Rotifera</taxon>
        <taxon>Eurotatoria</taxon>
        <taxon>Bdelloidea</taxon>
        <taxon>Philodinida</taxon>
        <taxon>Philodinidae</taxon>
        <taxon>Rotaria</taxon>
    </lineage>
</organism>
<dbReference type="InterPro" id="IPR013126">
    <property type="entry name" value="Hsp_70_fam"/>
</dbReference>
<keyword evidence="2" id="KW-0547">Nucleotide-binding</keyword>
<comment type="caution">
    <text evidence="4">The sequence shown here is derived from an EMBL/GenBank/DDBJ whole genome shotgun (WGS) entry which is preliminary data.</text>
</comment>
<dbReference type="GO" id="GO:0140662">
    <property type="term" value="F:ATP-dependent protein folding chaperone"/>
    <property type="evidence" value="ECO:0007669"/>
    <property type="project" value="InterPro"/>
</dbReference>
<dbReference type="GO" id="GO:0005524">
    <property type="term" value="F:ATP binding"/>
    <property type="evidence" value="ECO:0007669"/>
    <property type="project" value="UniProtKB-KW"/>
</dbReference>
<sequence length="65" mass="7318">KIPKLRDTIQDRLPNADMLSSINGDEVIALGAARQCYIENKYAKVQLSTVCILLNEMNKDIQANR</sequence>
<dbReference type="Proteomes" id="UP000663889">
    <property type="component" value="Unassembled WGS sequence"/>
</dbReference>
<dbReference type="AlphaFoldDB" id="A0A815Y7F6"/>
<keyword evidence="3" id="KW-0067">ATP-binding</keyword>
<evidence type="ECO:0000256" key="1">
    <source>
        <dbReference type="ARBA" id="ARBA00007381"/>
    </source>
</evidence>